<keyword evidence="9" id="KW-1185">Reference proteome</keyword>
<feature type="transmembrane region" description="Helical" evidence="6">
    <location>
        <begin position="139"/>
        <end position="160"/>
    </location>
</feature>
<comment type="caution">
    <text evidence="8">The sequence shown here is derived from an EMBL/GenBank/DDBJ whole genome shotgun (WGS) entry which is preliminary data.</text>
</comment>
<evidence type="ECO:0000256" key="4">
    <source>
        <dbReference type="ARBA" id="ARBA00022989"/>
    </source>
</evidence>
<evidence type="ECO:0000259" key="7">
    <source>
        <dbReference type="Pfam" id="PF00892"/>
    </source>
</evidence>
<dbReference type="PANTHER" id="PTHR32322">
    <property type="entry name" value="INNER MEMBRANE TRANSPORTER"/>
    <property type="match status" value="1"/>
</dbReference>
<accession>A0A0N8GN07</accession>
<dbReference type="SUPFAM" id="SSF103481">
    <property type="entry name" value="Multidrug resistance efflux transporter EmrE"/>
    <property type="match status" value="2"/>
</dbReference>
<sequence length="293" mass="32281">MIYLWIVSLLWAFSFGLIKGQLTGLDASFVAFARLLLAALAFLPFLRLRGVDRRLALRLALIGAVQYGLMYVTYIYSFRFLKAYEVALFTIFTPLYVTLINDAYRRRLNGFSLLATVMAVAGTAIVQQANLLSPDLTRGFLIVQISNLCFALGQVAYREVMRPHPQLKDGQIFGLLYLGGTLAAGLPALFTTPWATLTLLPNQMLTLLYLGVVASAVGFFLWNVGARKVNAGTLAIFNDLKIPLAVAVSLVFFGEQADLPRLLIGGVVVLLALALNEWNVRRRTPLRMAASTD</sequence>
<feature type="transmembrane region" description="Helical" evidence="6">
    <location>
        <begin position="259"/>
        <end position="278"/>
    </location>
</feature>
<dbReference type="OrthoDB" id="9805239at2"/>
<reference evidence="8 9" key="1">
    <citation type="submission" date="2015-07" db="EMBL/GenBank/DDBJ databases">
        <title>Draft genome of Bellilinea caldifistulae DSM 17877.</title>
        <authorList>
            <person name="Hemp J."/>
            <person name="Ward L.M."/>
            <person name="Pace L.A."/>
            <person name="Fischer W.W."/>
        </authorList>
    </citation>
    <scope>NUCLEOTIDE SEQUENCE [LARGE SCALE GENOMIC DNA]</scope>
    <source>
        <strain evidence="8 9">GOMI-1</strain>
    </source>
</reference>
<dbReference type="Proteomes" id="UP000050514">
    <property type="component" value="Unassembled WGS sequence"/>
</dbReference>
<dbReference type="GO" id="GO:0016020">
    <property type="term" value="C:membrane"/>
    <property type="evidence" value="ECO:0007669"/>
    <property type="project" value="UniProtKB-SubCell"/>
</dbReference>
<feature type="transmembrane region" description="Helical" evidence="6">
    <location>
        <begin position="204"/>
        <end position="222"/>
    </location>
</feature>
<dbReference type="PANTHER" id="PTHR32322:SF2">
    <property type="entry name" value="EAMA DOMAIN-CONTAINING PROTEIN"/>
    <property type="match status" value="1"/>
</dbReference>
<evidence type="ECO:0000256" key="6">
    <source>
        <dbReference type="SAM" id="Phobius"/>
    </source>
</evidence>
<evidence type="ECO:0000256" key="1">
    <source>
        <dbReference type="ARBA" id="ARBA00004141"/>
    </source>
</evidence>
<evidence type="ECO:0000256" key="3">
    <source>
        <dbReference type="ARBA" id="ARBA00022692"/>
    </source>
</evidence>
<evidence type="ECO:0000256" key="2">
    <source>
        <dbReference type="ARBA" id="ARBA00007362"/>
    </source>
</evidence>
<proteinExistence type="inferred from homology"/>
<dbReference type="Pfam" id="PF00892">
    <property type="entry name" value="EamA"/>
    <property type="match status" value="2"/>
</dbReference>
<feature type="transmembrane region" description="Helical" evidence="6">
    <location>
        <begin position="83"/>
        <end position="101"/>
    </location>
</feature>
<organism evidence="8 9">
    <name type="scientific">Bellilinea caldifistulae</name>
    <dbReference type="NCBI Taxonomy" id="360411"/>
    <lineage>
        <taxon>Bacteria</taxon>
        <taxon>Bacillati</taxon>
        <taxon>Chloroflexota</taxon>
        <taxon>Anaerolineae</taxon>
        <taxon>Anaerolineales</taxon>
        <taxon>Anaerolineaceae</taxon>
        <taxon>Bellilinea</taxon>
    </lineage>
</organism>
<feature type="transmembrane region" description="Helical" evidence="6">
    <location>
        <begin position="108"/>
        <end position="127"/>
    </location>
</feature>
<keyword evidence="3 6" id="KW-0812">Transmembrane</keyword>
<feature type="transmembrane region" description="Helical" evidence="6">
    <location>
        <begin position="172"/>
        <end position="192"/>
    </location>
</feature>
<dbReference type="STRING" id="360411.AC812_05615"/>
<keyword evidence="5 6" id="KW-0472">Membrane</keyword>
<feature type="transmembrane region" description="Helical" evidence="6">
    <location>
        <begin position="30"/>
        <end position="48"/>
    </location>
</feature>
<feature type="domain" description="EamA" evidence="7">
    <location>
        <begin position="139"/>
        <end position="275"/>
    </location>
</feature>
<keyword evidence="4 6" id="KW-1133">Transmembrane helix</keyword>
<comment type="subcellular location">
    <subcellularLocation>
        <location evidence="1">Membrane</location>
        <topology evidence="1">Multi-pass membrane protein</topology>
    </subcellularLocation>
</comment>
<feature type="transmembrane region" description="Helical" evidence="6">
    <location>
        <begin position="55"/>
        <end position="77"/>
    </location>
</feature>
<evidence type="ECO:0000313" key="9">
    <source>
        <dbReference type="Proteomes" id="UP000050514"/>
    </source>
</evidence>
<name>A0A0N8GN07_9CHLR</name>
<feature type="transmembrane region" description="Helical" evidence="6">
    <location>
        <begin position="234"/>
        <end position="253"/>
    </location>
</feature>
<evidence type="ECO:0000256" key="5">
    <source>
        <dbReference type="ARBA" id="ARBA00023136"/>
    </source>
</evidence>
<feature type="domain" description="EamA" evidence="7">
    <location>
        <begin position="2"/>
        <end position="126"/>
    </location>
</feature>
<dbReference type="EMBL" id="LGHJ01000011">
    <property type="protein sequence ID" value="KPL76770.1"/>
    <property type="molecule type" value="Genomic_DNA"/>
</dbReference>
<dbReference type="InterPro" id="IPR037185">
    <property type="entry name" value="EmrE-like"/>
</dbReference>
<dbReference type="InterPro" id="IPR000620">
    <property type="entry name" value="EamA_dom"/>
</dbReference>
<evidence type="ECO:0000313" key="8">
    <source>
        <dbReference type="EMBL" id="KPL76770.1"/>
    </source>
</evidence>
<dbReference type="AlphaFoldDB" id="A0A0N8GN07"/>
<dbReference type="InterPro" id="IPR050638">
    <property type="entry name" value="AA-Vitamin_Transporters"/>
</dbReference>
<comment type="similarity">
    <text evidence="2">Belongs to the EamA transporter family.</text>
</comment>
<protein>
    <recommendedName>
        <fullName evidence="7">EamA domain-containing protein</fullName>
    </recommendedName>
</protein>
<dbReference type="RefSeq" id="WP_061912846.1">
    <property type="nucleotide sequence ID" value="NZ_DF967971.1"/>
</dbReference>
<gene>
    <name evidence="8" type="ORF">AC812_05615</name>
</gene>